<keyword evidence="8" id="KW-1185">Reference proteome</keyword>
<dbReference type="InterPro" id="IPR004089">
    <property type="entry name" value="MCPsignal_dom"/>
</dbReference>
<dbReference type="CDD" id="cd06225">
    <property type="entry name" value="HAMP"/>
    <property type="match status" value="1"/>
</dbReference>
<dbReference type="RefSeq" id="WP_136353223.1">
    <property type="nucleotide sequence ID" value="NZ_CP046266.1"/>
</dbReference>
<dbReference type="AlphaFoldDB" id="A0A4S4BZA4"/>
<dbReference type="Proteomes" id="UP000310334">
    <property type="component" value="Unassembled WGS sequence"/>
</dbReference>
<organism evidence="7 8">
    <name type="scientific">Metabacillus sediminilitoris</name>
    <dbReference type="NCBI Taxonomy" id="2567941"/>
    <lineage>
        <taxon>Bacteria</taxon>
        <taxon>Bacillati</taxon>
        <taxon>Bacillota</taxon>
        <taxon>Bacilli</taxon>
        <taxon>Bacillales</taxon>
        <taxon>Bacillaceae</taxon>
        <taxon>Metabacillus</taxon>
    </lineage>
</organism>
<evidence type="ECO:0000256" key="2">
    <source>
        <dbReference type="ARBA" id="ARBA00022475"/>
    </source>
</evidence>
<dbReference type="GO" id="GO:0005886">
    <property type="term" value="C:plasma membrane"/>
    <property type="evidence" value="ECO:0007669"/>
    <property type="project" value="UniProtKB-SubCell"/>
</dbReference>
<evidence type="ECO:0000256" key="1">
    <source>
        <dbReference type="ARBA" id="ARBA00004236"/>
    </source>
</evidence>
<dbReference type="PANTHER" id="PTHR32089:SF112">
    <property type="entry name" value="LYSOZYME-LIKE PROTEIN-RELATED"/>
    <property type="match status" value="1"/>
</dbReference>
<dbReference type="Gene3D" id="1.10.287.950">
    <property type="entry name" value="Methyl-accepting chemotaxis protein"/>
    <property type="match status" value="1"/>
</dbReference>
<dbReference type="SMART" id="SM00304">
    <property type="entry name" value="HAMP"/>
    <property type="match status" value="1"/>
</dbReference>
<dbReference type="SUPFAM" id="SSF58104">
    <property type="entry name" value="Methyl-accepting chemotaxis protein (MCP) signaling domain"/>
    <property type="match status" value="1"/>
</dbReference>
<feature type="transmembrane region" description="Helical" evidence="6">
    <location>
        <begin position="217"/>
        <end position="240"/>
    </location>
</feature>
<gene>
    <name evidence="7" type="ORF">E6W99_09515</name>
</gene>
<dbReference type="Gene3D" id="6.10.340.10">
    <property type="match status" value="1"/>
</dbReference>
<keyword evidence="3 6" id="KW-0472">Membrane</keyword>
<accession>A0A4S4BZA4</accession>
<dbReference type="PROSITE" id="PS50885">
    <property type="entry name" value="HAMP"/>
    <property type="match status" value="1"/>
</dbReference>
<dbReference type="InterPro" id="IPR003660">
    <property type="entry name" value="HAMP_dom"/>
</dbReference>
<comment type="subcellular location">
    <subcellularLocation>
        <location evidence="1">Cell membrane</location>
    </subcellularLocation>
</comment>
<keyword evidence="2" id="KW-1003">Cell membrane</keyword>
<feature type="transmembrane region" description="Helical" evidence="6">
    <location>
        <begin position="56"/>
        <end position="76"/>
    </location>
</feature>
<dbReference type="Pfam" id="PF00672">
    <property type="entry name" value="HAMP"/>
    <property type="match status" value="1"/>
</dbReference>
<dbReference type="EMBL" id="SSNT01000006">
    <property type="protein sequence ID" value="THF80626.1"/>
    <property type="molecule type" value="Genomic_DNA"/>
</dbReference>
<dbReference type="GO" id="GO:0007165">
    <property type="term" value="P:signal transduction"/>
    <property type="evidence" value="ECO:0007669"/>
    <property type="project" value="UniProtKB-KW"/>
</dbReference>
<evidence type="ECO:0000313" key="8">
    <source>
        <dbReference type="Proteomes" id="UP000310334"/>
    </source>
</evidence>
<dbReference type="OrthoDB" id="2010115at2"/>
<dbReference type="PANTHER" id="PTHR32089">
    <property type="entry name" value="METHYL-ACCEPTING CHEMOTAXIS PROTEIN MCPB"/>
    <property type="match status" value="1"/>
</dbReference>
<reference evidence="7 8" key="1">
    <citation type="submission" date="2019-04" db="EMBL/GenBank/DDBJ databases">
        <title>Bacillus sediminilitoris sp. nov., isolated from a tidal flat sediment on the East China Sea.</title>
        <authorList>
            <person name="Wei Y."/>
            <person name="Mao H."/>
            <person name="Fang J."/>
        </authorList>
    </citation>
    <scope>NUCLEOTIDE SEQUENCE [LARGE SCALE GENOMIC DNA]</scope>
    <source>
        <strain evidence="7 8">DSL-17</strain>
    </source>
</reference>
<comment type="caution">
    <text evidence="7">The sequence shown here is derived from an EMBL/GenBank/DDBJ whole genome shotgun (WGS) entry which is preliminary data.</text>
</comment>
<evidence type="ECO:0000256" key="5">
    <source>
        <dbReference type="ARBA" id="ARBA00029447"/>
    </source>
</evidence>
<comment type="similarity">
    <text evidence="5">Belongs to the methyl-accepting chemotaxis (MCP) protein family.</text>
</comment>
<dbReference type="SMART" id="SM00283">
    <property type="entry name" value="MA"/>
    <property type="match status" value="1"/>
</dbReference>
<evidence type="ECO:0000256" key="3">
    <source>
        <dbReference type="ARBA" id="ARBA00023136"/>
    </source>
</evidence>
<keyword evidence="6" id="KW-1133">Transmembrane helix</keyword>
<keyword evidence="4" id="KW-0807">Transducer</keyword>
<name>A0A4S4BZA4_9BACI</name>
<evidence type="ECO:0000313" key="7">
    <source>
        <dbReference type="EMBL" id="THF80626.1"/>
    </source>
</evidence>
<evidence type="ECO:0000256" key="6">
    <source>
        <dbReference type="SAM" id="Phobius"/>
    </source>
</evidence>
<dbReference type="Pfam" id="PF00015">
    <property type="entry name" value="MCPsignal"/>
    <property type="match status" value="1"/>
</dbReference>
<dbReference type="PROSITE" id="PS50111">
    <property type="entry name" value="CHEMOTAXIS_TRANSDUC_2"/>
    <property type="match status" value="1"/>
</dbReference>
<proteinExistence type="inferred from homology"/>
<sequence>MIKKIKAFIKRNVLKRINPKLKLNKLKNLKQMKQQKKQKMEYTQTIFSKITLQSRLIILVLVLLISSISIVGFTSYNKSKESTMEIIEERLYREVNTTSDIVANLAFAYINDQEEFHKRVEKVVVPSQSSALIQDGLPAKFFIVTDEGARPLDINKEGGMEITKELVDEIIEKDHGVIHNKIDGIDYTLSFKEIQELKGYYLIVVPTENYMKPVNELANFTGIIVLISVVITTAVIFLLVRSLTKPLSTLQNAMREVRNGNLSNNINLSTNIPEIVSLNKSFNQMIKQMRTMISNLNGTTSELFKTGNQLKEASGNVLSQNNQLVEAIKVVKSGAEQTATSSDENVETFQKMKSDITLILQNMEYVFNSASDMNSSAKKGENSISHMIRSMNDFDLEFAKMTSTIRGVKDNSIVITKVVGIIQSIAEQTKLLALNATIEAARAGEAGKGFAVVATEVRKLADQSSQATQEITESIKMMEKISDQAANEFNAMLSNIQSHLGVAQDSKEAFDLLMDEISNVNSKLSGMKDYLQELNLSLPKMEQSSENFVSISQETLASAEQMLASSEEQINQINQTHEMGLILTDLSKKLSESTKQFKV</sequence>
<evidence type="ECO:0000256" key="4">
    <source>
        <dbReference type="ARBA" id="ARBA00023224"/>
    </source>
</evidence>
<keyword evidence="6" id="KW-0812">Transmembrane</keyword>
<protein>
    <submittedName>
        <fullName evidence="7">Methyl-accepting chemotaxis protein</fullName>
    </submittedName>
</protein>